<evidence type="ECO:0000313" key="3">
    <source>
        <dbReference type="Proteomes" id="UP000093391"/>
    </source>
</evidence>
<organism evidence="2 3">
    <name type="scientific">Acinetobacter larvae</name>
    <dbReference type="NCBI Taxonomy" id="1789224"/>
    <lineage>
        <taxon>Bacteria</taxon>
        <taxon>Pseudomonadati</taxon>
        <taxon>Pseudomonadota</taxon>
        <taxon>Gammaproteobacteria</taxon>
        <taxon>Moraxellales</taxon>
        <taxon>Moraxellaceae</taxon>
        <taxon>Acinetobacter</taxon>
    </lineage>
</organism>
<evidence type="ECO:0000313" key="2">
    <source>
        <dbReference type="EMBL" id="AOA57995.1"/>
    </source>
</evidence>
<keyword evidence="1" id="KW-0472">Membrane</keyword>
<dbReference type="EMBL" id="CP016895">
    <property type="protein sequence ID" value="AOA57995.1"/>
    <property type="molecule type" value="Genomic_DNA"/>
</dbReference>
<evidence type="ECO:0000256" key="1">
    <source>
        <dbReference type="SAM" id="Phobius"/>
    </source>
</evidence>
<sequence length="79" mass="9112">MSNLHFNKQGFVDSLKTNKNLVTYLSTTIGLMLTLLMHSLIQGDIKLEYFAYAVVVSFAFYVWAVVDNRYRKEPCKISD</sequence>
<keyword evidence="1" id="KW-1133">Transmembrane helix</keyword>
<dbReference type="KEGG" id="ala:BFG52_06280"/>
<reference evidence="2 3" key="1">
    <citation type="submission" date="2016-08" db="EMBL/GenBank/DDBJ databases">
        <authorList>
            <person name="Seilhamer J.J."/>
        </authorList>
    </citation>
    <scope>NUCLEOTIDE SEQUENCE [LARGE SCALE GENOMIC DNA]</scope>
    <source>
        <strain evidence="2 3">BRTC-1</strain>
    </source>
</reference>
<dbReference type="AlphaFoldDB" id="A0A1B2LYI9"/>
<dbReference type="Proteomes" id="UP000093391">
    <property type="component" value="Chromosome"/>
</dbReference>
<accession>A0A1B2LYI9</accession>
<protein>
    <submittedName>
        <fullName evidence="2">Uncharacterized protein</fullName>
    </submittedName>
</protein>
<keyword evidence="3" id="KW-1185">Reference proteome</keyword>
<feature type="transmembrane region" description="Helical" evidence="1">
    <location>
        <begin position="21"/>
        <end position="41"/>
    </location>
</feature>
<dbReference type="OrthoDB" id="6701134at2"/>
<dbReference type="RefSeq" id="WP_067553682.1">
    <property type="nucleotide sequence ID" value="NZ_CP016895.1"/>
</dbReference>
<gene>
    <name evidence="2" type="ORF">BFG52_06280</name>
</gene>
<name>A0A1B2LYI9_9GAMM</name>
<proteinExistence type="predicted"/>
<keyword evidence="1" id="KW-0812">Transmembrane</keyword>
<feature type="transmembrane region" description="Helical" evidence="1">
    <location>
        <begin position="47"/>
        <end position="66"/>
    </location>
</feature>